<evidence type="ECO:0000313" key="2">
    <source>
        <dbReference type="EMBL" id="MFD1265741.1"/>
    </source>
</evidence>
<gene>
    <name evidence="2" type="ORF">ACFQ4M_19365</name>
</gene>
<evidence type="ECO:0000313" key="3">
    <source>
        <dbReference type="Proteomes" id="UP001597158"/>
    </source>
</evidence>
<dbReference type="Proteomes" id="UP001597158">
    <property type="component" value="Unassembled WGS sequence"/>
</dbReference>
<dbReference type="Pfam" id="PF00696">
    <property type="entry name" value="AA_kinase"/>
    <property type="match status" value="1"/>
</dbReference>
<proteinExistence type="predicted"/>
<dbReference type="InterPro" id="IPR001048">
    <property type="entry name" value="Asp/Glu/Uridylate_kinase"/>
</dbReference>
<reference evidence="3" key="1">
    <citation type="journal article" date="2019" name="Int. J. Syst. Evol. Microbiol.">
        <title>The Global Catalogue of Microorganisms (GCM) 10K type strain sequencing project: providing services to taxonomists for standard genome sequencing and annotation.</title>
        <authorList>
            <consortium name="The Broad Institute Genomics Platform"/>
            <consortium name="The Broad Institute Genome Sequencing Center for Infectious Disease"/>
            <person name="Wu L."/>
            <person name="Ma J."/>
        </authorList>
    </citation>
    <scope>NUCLEOTIDE SEQUENCE [LARGE SCALE GENOMIC DNA]</scope>
    <source>
        <strain evidence="3">CCUG 48884</strain>
    </source>
</reference>
<feature type="domain" description="Aspartate/glutamate/uridylate kinase" evidence="1">
    <location>
        <begin position="2"/>
        <end position="139"/>
    </location>
</feature>
<name>A0ABW3WIS7_9RHOO</name>
<accession>A0ABW3WIS7</accession>
<dbReference type="SUPFAM" id="SSF53633">
    <property type="entry name" value="Carbamate kinase-like"/>
    <property type="match status" value="1"/>
</dbReference>
<dbReference type="GO" id="GO:0016301">
    <property type="term" value="F:kinase activity"/>
    <property type="evidence" value="ECO:0007669"/>
    <property type="project" value="UniProtKB-KW"/>
</dbReference>
<dbReference type="EMBL" id="JBHTMC010000036">
    <property type="protein sequence ID" value="MFD1265741.1"/>
    <property type="molecule type" value="Genomic_DNA"/>
</dbReference>
<keyword evidence="2" id="KW-0808">Transferase</keyword>
<keyword evidence="2" id="KW-0418">Kinase</keyword>
<protein>
    <submittedName>
        <fullName evidence="2">Protein kinase</fullName>
    </submittedName>
</protein>
<comment type="caution">
    <text evidence="2">The sequence shown here is derived from an EMBL/GenBank/DDBJ whole genome shotgun (WGS) entry which is preliminary data.</text>
</comment>
<dbReference type="Gene3D" id="3.40.1160.10">
    <property type="entry name" value="Acetylglutamate kinase-like"/>
    <property type="match status" value="1"/>
</dbReference>
<evidence type="ECO:0000259" key="1">
    <source>
        <dbReference type="Pfam" id="PF00696"/>
    </source>
</evidence>
<dbReference type="RefSeq" id="WP_277835009.1">
    <property type="nucleotide sequence ID" value="NZ_JARQZE010000019.1"/>
</dbReference>
<organism evidence="2 3">
    <name type="scientific">Thauera mechernichensis</name>
    <dbReference type="NCBI Taxonomy" id="82788"/>
    <lineage>
        <taxon>Bacteria</taxon>
        <taxon>Pseudomonadati</taxon>
        <taxon>Pseudomonadota</taxon>
        <taxon>Betaproteobacteria</taxon>
        <taxon>Rhodocyclales</taxon>
        <taxon>Zoogloeaceae</taxon>
        <taxon>Thauera</taxon>
    </lineage>
</organism>
<sequence>MRVVKLGGSLLRDPLLPAWLDRIARAGGTAVVPGSGAFADTARAAQAHWQVDDVAAHNMAVLGMAQCAHLLHGIEPRLALAASVAGMHAPLAAGRATIWLALDLQRDAADALTSWDVTSDSLAAWLALRLGASELVLVKACALPAGATPAELAAAGIGDRAFPAYAEQCARAGIDCRVLNRTEFDRALG</sequence>
<keyword evidence="3" id="KW-1185">Reference proteome</keyword>
<dbReference type="InterPro" id="IPR036393">
    <property type="entry name" value="AceGlu_kinase-like_sf"/>
</dbReference>